<dbReference type="OrthoDB" id="545169at2759"/>
<feature type="transmembrane region" description="Helical" evidence="1">
    <location>
        <begin position="21"/>
        <end position="43"/>
    </location>
</feature>
<name>A0A9Q5HTZ5_SANBA</name>
<reference evidence="2" key="1">
    <citation type="submission" date="2016-06" db="EMBL/GenBank/DDBJ databases">
        <title>Draft Genome sequence of the fungus Inonotus baumii.</title>
        <authorList>
            <person name="Zhu H."/>
            <person name="Lin W."/>
        </authorList>
    </citation>
    <scope>NUCLEOTIDE SEQUENCE</scope>
    <source>
        <strain evidence="2">821</strain>
    </source>
</reference>
<evidence type="ECO:0000313" key="3">
    <source>
        <dbReference type="Proteomes" id="UP000757232"/>
    </source>
</evidence>
<proteinExistence type="predicted"/>
<dbReference type="EMBL" id="LNZH02000206">
    <property type="protein sequence ID" value="OCB85914.1"/>
    <property type="molecule type" value="Genomic_DNA"/>
</dbReference>
<organism evidence="2 3">
    <name type="scientific">Sanghuangporus baumii</name>
    <name type="common">Phellinus baumii</name>
    <dbReference type="NCBI Taxonomy" id="108892"/>
    <lineage>
        <taxon>Eukaryota</taxon>
        <taxon>Fungi</taxon>
        <taxon>Dikarya</taxon>
        <taxon>Basidiomycota</taxon>
        <taxon>Agaricomycotina</taxon>
        <taxon>Agaricomycetes</taxon>
        <taxon>Hymenochaetales</taxon>
        <taxon>Hymenochaetaceae</taxon>
        <taxon>Sanghuangporus</taxon>
    </lineage>
</organism>
<keyword evidence="1" id="KW-1133">Transmembrane helix</keyword>
<protein>
    <submittedName>
        <fullName evidence="2">Uncharacterized protein</fullName>
    </submittedName>
</protein>
<comment type="caution">
    <text evidence="2">The sequence shown here is derived from an EMBL/GenBank/DDBJ whole genome shotgun (WGS) entry which is preliminary data.</text>
</comment>
<sequence>MQLRFTHLDSLPARLRESSEFLGGLVVAISLGTVIYLALVRLLRLQRVRALRRNFGDGPTVNINASDKKDRLVAGRPDVKLTPEEAQEIVLRVAQLEMPGLMRFSLVFALFKTYAIVWRFST</sequence>
<keyword evidence="3" id="KW-1185">Reference proteome</keyword>
<evidence type="ECO:0000313" key="2">
    <source>
        <dbReference type="EMBL" id="OCB85914.1"/>
    </source>
</evidence>
<keyword evidence="1" id="KW-0472">Membrane</keyword>
<keyword evidence="1" id="KW-0812">Transmembrane</keyword>
<evidence type="ECO:0000256" key="1">
    <source>
        <dbReference type="SAM" id="Phobius"/>
    </source>
</evidence>
<dbReference type="Proteomes" id="UP000757232">
    <property type="component" value="Unassembled WGS sequence"/>
</dbReference>
<accession>A0A9Q5HTZ5</accession>
<dbReference type="AlphaFoldDB" id="A0A9Q5HTZ5"/>
<gene>
    <name evidence="2" type="ORF">A7U60_g7048</name>
</gene>